<keyword evidence="6" id="KW-0731">Sigma factor</keyword>
<dbReference type="Proteomes" id="UP000824159">
    <property type="component" value="Unassembled WGS sequence"/>
</dbReference>
<dbReference type="AlphaFoldDB" id="A0A9D1HBS3"/>
<feature type="domain" description="RNA polymerase sigma factor 54 core-binding" evidence="11">
    <location>
        <begin position="115"/>
        <end position="303"/>
    </location>
</feature>
<evidence type="ECO:0000313" key="12">
    <source>
        <dbReference type="EMBL" id="HIT98679.1"/>
    </source>
</evidence>
<dbReference type="PROSITE" id="PS50044">
    <property type="entry name" value="SIGMA54_3"/>
    <property type="match status" value="1"/>
</dbReference>
<dbReference type="GO" id="GO:0006352">
    <property type="term" value="P:DNA-templated transcription initiation"/>
    <property type="evidence" value="ECO:0007669"/>
    <property type="project" value="InterPro"/>
</dbReference>
<reference evidence="12" key="2">
    <citation type="journal article" date="2021" name="PeerJ">
        <title>Extensive microbial diversity within the chicken gut microbiome revealed by metagenomics and culture.</title>
        <authorList>
            <person name="Gilroy R."/>
            <person name="Ravi A."/>
            <person name="Getino M."/>
            <person name="Pursley I."/>
            <person name="Horton D.L."/>
            <person name="Alikhan N.F."/>
            <person name="Baker D."/>
            <person name="Gharbi K."/>
            <person name="Hall N."/>
            <person name="Watson M."/>
            <person name="Adriaenssens E.M."/>
            <person name="Foster-Nyarko E."/>
            <person name="Jarju S."/>
            <person name="Secka A."/>
            <person name="Antonio M."/>
            <person name="Oren A."/>
            <person name="Chaudhuri R.R."/>
            <person name="La Ragione R."/>
            <person name="Hildebrand F."/>
            <person name="Pallen M.J."/>
        </authorList>
    </citation>
    <scope>NUCLEOTIDE SEQUENCE</scope>
    <source>
        <strain evidence="12">CHK176-22527</strain>
    </source>
</reference>
<dbReference type="GO" id="GO:0003677">
    <property type="term" value="F:DNA binding"/>
    <property type="evidence" value="ECO:0007669"/>
    <property type="project" value="UniProtKB-KW"/>
</dbReference>
<dbReference type="GO" id="GO:0016779">
    <property type="term" value="F:nucleotidyltransferase activity"/>
    <property type="evidence" value="ECO:0007669"/>
    <property type="project" value="UniProtKB-KW"/>
</dbReference>
<keyword evidence="5" id="KW-0805">Transcription regulation</keyword>
<protein>
    <submittedName>
        <fullName evidence="12">RNA polymerase factor sigma-54</fullName>
    </submittedName>
</protein>
<dbReference type="InterPro" id="IPR010982">
    <property type="entry name" value="Lambda_DNA-bd_dom_sf"/>
</dbReference>
<organism evidence="12 13">
    <name type="scientific">Candidatus Allocopromorpha excrementavium</name>
    <dbReference type="NCBI Taxonomy" id="2840741"/>
    <lineage>
        <taxon>Bacteria</taxon>
        <taxon>Bacillati</taxon>
        <taxon>Bacillota</taxon>
        <taxon>Clostridia</taxon>
        <taxon>Eubacteriales</taxon>
        <taxon>Eubacteriaceae</taxon>
        <taxon>Eubacteriaceae incertae sedis</taxon>
        <taxon>Candidatus Allocopromorpha</taxon>
    </lineage>
</organism>
<dbReference type="PANTHER" id="PTHR32248:SF4">
    <property type="entry name" value="RNA POLYMERASE SIGMA-54 FACTOR"/>
    <property type="match status" value="1"/>
</dbReference>
<proteinExistence type="inferred from homology"/>
<name>A0A9D1HBS3_9FIRM</name>
<dbReference type="InterPro" id="IPR038709">
    <property type="entry name" value="RpoN_core-bd_sf"/>
</dbReference>
<comment type="caution">
    <text evidence="12">The sequence shown here is derived from an EMBL/GenBank/DDBJ whole genome shotgun (WGS) entry which is preliminary data.</text>
</comment>
<evidence type="ECO:0000256" key="6">
    <source>
        <dbReference type="ARBA" id="ARBA00023082"/>
    </source>
</evidence>
<keyword evidence="8" id="KW-0804">Transcription</keyword>
<dbReference type="InterPro" id="IPR007634">
    <property type="entry name" value="RNA_pol_sigma_54_DNA-bd"/>
</dbReference>
<reference evidence="12" key="1">
    <citation type="submission" date="2020-10" db="EMBL/GenBank/DDBJ databases">
        <authorList>
            <person name="Gilroy R."/>
        </authorList>
    </citation>
    <scope>NUCLEOTIDE SEQUENCE</scope>
    <source>
        <strain evidence="12">CHK176-22527</strain>
    </source>
</reference>
<dbReference type="InterPro" id="IPR000394">
    <property type="entry name" value="RNA_pol_sigma_54"/>
</dbReference>
<evidence type="ECO:0000259" key="10">
    <source>
        <dbReference type="Pfam" id="PF04552"/>
    </source>
</evidence>
<feature type="compositionally biased region" description="Basic and acidic residues" evidence="9">
    <location>
        <begin position="60"/>
        <end position="83"/>
    </location>
</feature>
<evidence type="ECO:0000256" key="9">
    <source>
        <dbReference type="SAM" id="MobiDB-lite"/>
    </source>
</evidence>
<evidence type="ECO:0000313" key="13">
    <source>
        <dbReference type="Proteomes" id="UP000824159"/>
    </source>
</evidence>
<dbReference type="Pfam" id="PF04552">
    <property type="entry name" value="Sigma54_DBD"/>
    <property type="match status" value="1"/>
</dbReference>
<dbReference type="NCBIfam" id="NF009118">
    <property type="entry name" value="PRK12469.1"/>
    <property type="match status" value="1"/>
</dbReference>
<dbReference type="PRINTS" id="PR00045">
    <property type="entry name" value="SIGMA54FCT"/>
</dbReference>
<dbReference type="Gene3D" id="1.10.10.60">
    <property type="entry name" value="Homeodomain-like"/>
    <property type="match status" value="1"/>
</dbReference>
<dbReference type="Gene3D" id="1.10.260.40">
    <property type="entry name" value="lambda repressor-like DNA-binding domains"/>
    <property type="match status" value="1"/>
</dbReference>
<sequence length="477" mass="54578">MKLGYDLTIEQAQKLVMTPELIQAIQILQFNTQELDAYIQEQLLVNPVLEQSSDEVSDSSSHDAHEEHFDEEKKEQQSSKDDDFDWKEYLKDRQYDDISYRQSEYPSEDDKERNYERYVTSDVTLPEHLMFQLQFADLGKCGRRVGKYIIESLDENGYMTLTTEEIAKALGVPEENVKDTLEIIQSFDPVGVGASDLRECLTIQLRSKGLLTDAFENVVNEHLEDLANNRLSIIARETGIATSEVQKMSDIIRTLEPKPGRQFASQIETKYIIPDIIVEKSDGEYVVTVNDSSSPHLMVSSYYQDILKDADTDAKLSKYLSDRVNSALWLIKSIEQRKQTIYNVVSAVVKYQKDFFDKGSKYLKTLTLKDIAEEVGIHESTVSRSINGKYMQCPRGVFEIKYFFSAGVSASSGEGISSNSIKEFIREIVDGEDPKKPFSDQEMSDMLKGRGINISRRTVAKYRDEMNILSSSKRRRY</sequence>
<accession>A0A9D1HBS3</accession>
<dbReference type="GO" id="GO:0016987">
    <property type="term" value="F:sigma factor activity"/>
    <property type="evidence" value="ECO:0007669"/>
    <property type="project" value="UniProtKB-KW"/>
</dbReference>
<dbReference type="Pfam" id="PF04963">
    <property type="entry name" value="Sigma54_CBD"/>
    <property type="match status" value="1"/>
</dbReference>
<keyword evidence="7" id="KW-0238">DNA-binding</keyword>
<dbReference type="NCBIfam" id="TIGR02395">
    <property type="entry name" value="rpoN_sigma"/>
    <property type="match status" value="1"/>
</dbReference>
<gene>
    <name evidence="12" type="primary">rpoN</name>
    <name evidence="12" type="ORF">IAD12_00300</name>
</gene>
<dbReference type="Gene3D" id="1.10.10.1330">
    <property type="entry name" value="RNA polymerase sigma-54 factor, core-binding domain"/>
    <property type="match status" value="1"/>
</dbReference>
<evidence type="ECO:0000256" key="2">
    <source>
        <dbReference type="ARBA" id="ARBA00022478"/>
    </source>
</evidence>
<evidence type="ECO:0000256" key="4">
    <source>
        <dbReference type="ARBA" id="ARBA00022695"/>
    </source>
</evidence>
<dbReference type="PANTHER" id="PTHR32248">
    <property type="entry name" value="RNA POLYMERASE SIGMA-54 FACTOR"/>
    <property type="match status" value="1"/>
</dbReference>
<evidence type="ECO:0000256" key="8">
    <source>
        <dbReference type="ARBA" id="ARBA00023163"/>
    </source>
</evidence>
<feature type="region of interest" description="Disordered" evidence="9">
    <location>
        <begin position="51"/>
        <end position="83"/>
    </location>
</feature>
<keyword evidence="3" id="KW-0808">Transferase</keyword>
<evidence type="ECO:0000256" key="7">
    <source>
        <dbReference type="ARBA" id="ARBA00023125"/>
    </source>
</evidence>
<dbReference type="GO" id="GO:0000428">
    <property type="term" value="C:DNA-directed RNA polymerase complex"/>
    <property type="evidence" value="ECO:0007669"/>
    <property type="project" value="UniProtKB-KW"/>
</dbReference>
<evidence type="ECO:0000256" key="1">
    <source>
        <dbReference type="ARBA" id="ARBA00008798"/>
    </source>
</evidence>
<evidence type="ECO:0000256" key="5">
    <source>
        <dbReference type="ARBA" id="ARBA00023015"/>
    </source>
</evidence>
<dbReference type="Pfam" id="PF00309">
    <property type="entry name" value="Sigma54_AID"/>
    <property type="match status" value="1"/>
</dbReference>
<evidence type="ECO:0000256" key="3">
    <source>
        <dbReference type="ARBA" id="ARBA00022679"/>
    </source>
</evidence>
<dbReference type="GO" id="GO:0001216">
    <property type="term" value="F:DNA-binding transcription activator activity"/>
    <property type="evidence" value="ECO:0007669"/>
    <property type="project" value="InterPro"/>
</dbReference>
<dbReference type="PROSITE" id="PS00718">
    <property type="entry name" value="SIGMA54_2"/>
    <property type="match status" value="1"/>
</dbReference>
<keyword evidence="2" id="KW-0240">DNA-directed RNA polymerase</keyword>
<dbReference type="PIRSF" id="PIRSF000774">
    <property type="entry name" value="RpoN"/>
    <property type="match status" value="1"/>
</dbReference>
<comment type="similarity">
    <text evidence="1">Belongs to the sigma-54 factor family.</text>
</comment>
<keyword evidence="4" id="KW-0548">Nucleotidyltransferase</keyword>
<feature type="domain" description="RNA polymerase sigma factor 54 DNA-binding" evidence="10">
    <location>
        <begin position="318"/>
        <end position="476"/>
    </location>
</feature>
<dbReference type="InterPro" id="IPR007046">
    <property type="entry name" value="RNA_pol_sigma_54_core-bd"/>
</dbReference>
<evidence type="ECO:0000259" key="11">
    <source>
        <dbReference type="Pfam" id="PF04963"/>
    </source>
</evidence>
<dbReference type="EMBL" id="DVLX01000004">
    <property type="protein sequence ID" value="HIT98679.1"/>
    <property type="molecule type" value="Genomic_DNA"/>
</dbReference>